<dbReference type="Proteomes" id="UP001152607">
    <property type="component" value="Unassembled WGS sequence"/>
</dbReference>
<evidence type="ECO:0000256" key="1">
    <source>
        <dbReference type="SAM" id="MobiDB-lite"/>
    </source>
</evidence>
<name>A0A9W4U3Y2_9PLEO</name>
<organism evidence="2 3">
    <name type="scientific">Periconia digitata</name>
    <dbReference type="NCBI Taxonomy" id="1303443"/>
    <lineage>
        <taxon>Eukaryota</taxon>
        <taxon>Fungi</taxon>
        <taxon>Dikarya</taxon>
        <taxon>Ascomycota</taxon>
        <taxon>Pezizomycotina</taxon>
        <taxon>Dothideomycetes</taxon>
        <taxon>Pleosporomycetidae</taxon>
        <taxon>Pleosporales</taxon>
        <taxon>Massarineae</taxon>
        <taxon>Periconiaceae</taxon>
        <taxon>Periconia</taxon>
    </lineage>
</organism>
<accession>A0A9W4U3Y2</accession>
<sequence length="72" mass="7867">MCLHIARSLSNNRFSMLPPIAMPCSHHSYIGGRHGRVVVFTRLLSLSLSHTPSPICSSNIPPEPPNQSAFIS</sequence>
<proteinExistence type="predicted"/>
<dbReference type="EMBL" id="CAOQHR010000001">
    <property type="protein sequence ID" value="CAI6249843.1"/>
    <property type="molecule type" value="Genomic_DNA"/>
</dbReference>
<comment type="caution">
    <text evidence="2">The sequence shown here is derived from an EMBL/GenBank/DDBJ whole genome shotgun (WGS) entry which is preliminary data.</text>
</comment>
<gene>
    <name evidence="2" type="ORF">PDIGIT_LOCUS927</name>
</gene>
<keyword evidence="3" id="KW-1185">Reference proteome</keyword>
<dbReference type="AlphaFoldDB" id="A0A9W4U3Y2"/>
<reference evidence="2" key="1">
    <citation type="submission" date="2023-01" db="EMBL/GenBank/DDBJ databases">
        <authorList>
            <person name="Van Ghelder C."/>
            <person name="Rancurel C."/>
        </authorList>
    </citation>
    <scope>NUCLEOTIDE SEQUENCE</scope>
    <source>
        <strain evidence="2">CNCM I-4278</strain>
    </source>
</reference>
<feature type="region of interest" description="Disordered" evidence="1">
    <location>
        <begin position="50"/>
        <end position="72"/>
    </location>
</feature>
<evidence type="ECO:0000313" key="3">
    <source>
        <dbReference type="Proteomes" id="UP001152607"/>
    </source>
</evidence>
<evidence type="ECO:0000313" key="2">
    <source>
        <dbReference type="EMBL" id="CAI6249843.1"/>
    </source>
</evidence>
<protein>
    <submittedName>
        <fullName evidence="2">Uncharacterized protein</fullName>
    </submittedName>
</protein>